<sequence>MKILFVTAEAYPFMKTGGLGDVAYSLPKSLKNLDVDIRIIMPKYKFEKKVRRRMKKIASFKTYIGWTTVDCSLWSLNFEGIQYYFIDNPYYFYRENAYGYYDDGERFIYFSKAVLEAIKYLENFYPDIIHCNDWHTALAVPLKDVYYGDNEFYSNIKTVFSIHNILYQGIYSPDILWMLGLDKEKYFKEDCLKYYDSVSFMKWGVLSSDVVTTVSKSYAQELTKEYVSYGLSSVFINKKDKLKGILNGLDYDMFNPETDKEIFKNFNINTIQYKLDNKRDLQKQLSLNEDLNIPLISMITRLTDQKGIDLLEAAMYQLMERDIQLVVNGVGNKNYEIMLKHMEEKYKGRFKALIEFKPELSKKVYASSDMFLMPSKFEPCGLGQMIAMRYGTVPIVRSTGGLKDTIQEFNKYSIEGNGFTFQGYSVEDLLTAIDNSLKIFKDKDLWLKLIELDMQADNTWNKSAKEYKKLYFKLIKNKSK</sequence>
<organism evidence="1 2">
    <name type="scientific">Inconstantimicrobium mannanitabidum</name>
    <dbReference type="NCBI Taxonomy" id="1604901"/>
    <lineage>
        <taxon>Bacteria</taxon>
        <taxon>Bacillati</taxon>
        <taxon>Bacillota</taxon>
        <taxon>Clostridia</taxon>
        <taxon>Eubacteriales</taxon>
        <taxon>Clostridiaceae</taxon>
        <taxon>Inconstantimicrobium</taxon>
    </lineage>
</organism>
<dbReference type="Proteomes" id="UP001058074">
    <property type="component" value="Unassembled WGS sequence"/>
</dbReference>
<proteinExistence type="predicted"/>
<name>A0ACB5RGA3_9CLOT</name>
<reference evidence="1" key="1">
    <citation type="journal article" date="2025" name="Int. J. Syst. Evol. Microbiol.">
        <title>Inconstantimicrobium mannanitabidum sp. nov., a novel member of the family Clostridiaceae isolated from anoxic soil under the treatment of reductive soil disinfestation.</title>
        <authorList>
            <person name="Ueki A."/>
            <person name="Tonouchi A."/>
            <person name="Honma S."/>
            <person name="Kaku N."/>
            <person name="Ueki K."/>
        </authorList>
    </citation>
    <scope>NUCLEOTIDE SEQUENCE</scope>
    <source>
        <strain evidence="1">TW13</strain>
    </source>
</reference>
<accession>A0ACB5RGA3</accession>
<comment type="caution">
    <text evidence="1">The sequence shown here is derived from an EMBL/GenBank/DDBJ whole genome shotgun (WGS) entry which is preliminary data.</text>
</comment>
<evidence type="ECO:0000313" key="1">
    <source>
        <dbReference type="EMBL" id="GKX68092.1"/>
    </source>
</evidence>
<gene>
    <name evidence="1" type="primary">glgA_3</name>
    <name evidence="1" type="ORF">rsdtw13_33500</name>
</gene>
<keyword evidence="2" id="KW-1185">Reference proteome</keyword>
<evidence type="ECO:0000313" key="2">
    <source>
        <dbReference type="Proteomes" id="UP001058074"/>
    </source>
</evidence>
<dbReference type="EMBL" id="BROD01000001">
    <property type="protein sequence ID" value="GKX68092.1"/>
    <property type="molecule type" value="Genomic_DNA"/>
</dbReference>
<protein>
    <submittedName>
        <fullName evidence="1">Glycogen synthase</fullName>
    </submittedName>
</protein>